<name>A0A3N0BQT5_9SPHI</name>
<dbReference type="OrthoDB" id="5401121at2"/>
<gene>
    <name evidence="2" type="ORF">D7004_14390</name>
</gene>
<dbReference type="RefSeq" id="WP_123206554.1">
    <property type="nucleotide sequence ID" value="NZ_RBEE01000041.1"/>
</dbReference>
<dbReference type="SUPFAM" id="SSF55785">
    <property type="entry name" value="PYP-like sensor domain (PAS domain)"/>
    <property type="match status" value="1"/>
</dbReference>
<dbReference type="NCBIfam" id="TIGR00229">
    <property type="entry name" value="sensory_box"/>
    <property type="match status" value="1"/>
</dbReference>
<dbReference type="AlphaFoldDB" id="A0A3N0BQT5"/>
<dbReference type="Gene3D" id="3.30.450.20">
    <property type="entry name" value="PAS domain"/>
    <property type="match status" value="1"/>
</dbReference>
<dbReference type="PROSITE" id="PS50112">
    <property type="entry name" value="PAS"/>
    <property type="match status" value="1"/>
</dbReference>
<keyword evidence="3" id="KW-1185">Reference proteome</keyword>
<dbReference type="InterPro" id="IPR035965">
    <property type="entry name" value="PAS-like_dom_sf"/>
</dbReference>
<protein>
    <submittedName>
        <fullName evidence="2">PAS domain S-box protein</fullName>
    </submittedName>
</protein>
<dbReference type="InterPro" id="IPR000014">
    <property type="entry name" value="PAS"/>
</dbReference>
<feature type="domain" description="PAS" evidence="1">
    <location>
        <begin position="1"/>
        <end position="32"/>
    </location>
</feature>
<dbReference type="EMBL" id="RBEE01000041">
    <property type="protein sequence ID" value="RNL51423.1"/>
    <property type="molecule type" value="Genomic_DNA"/>
</dbReference>
<sequence length="66" mass="7887">MIRSDLTIIKVNEALTELLGYSARELEGTKIIEYACEEYKAHWCHLQKELWEKEMPFFKLKVDKLI</sequence>
<evidence type="ECO:0000313" key="2">
    <source>
        <dbReference type="EMBL" id="RNL51423.1"/>
    </source>
</evidence>
<accession>A0A3N0BQT5</accession>
<dbReference type="Proteomes" id="UP000274046">
    <property type="component" value="Unassembled WGS sequence"/>
</dbReference>
<reference evidence="2 3" key="1">
    <citation type="submission" date="2018-10" db="EMBL/GenBank/DDBJ databases">
        <title>Genome sequencing of Pedobacter jejuensis TNB23.</title>
        <authorList>
            <person name="Cho Y.-J."/>
            <person name="Cho A."/>
            <person name="Kim O.-S."/>
        </authorList>
    </citation>
    <scope>NUCLEOTIDE SEQUENCE [LARGE SCALE GENOMIC DNA]</scope>
    <source>
        <strain evidence="2 3">TNB23</strain>
    </source>
</reference>
<evidence type="ECO:0000259" key="1">
    <source>
        <dbReference type="PROSITE" id="PS50112"/>
    </source>
</evidence>
<organism evidence="2 3">
    <name type="scientific">Pedobacter jejuensis</name>
    <dbReference type="NCBI Taxonomy" id="1268550"/>
    <lineage>
        <taxon>Bacteria</taxon>
        <taxon>Pseudomonadati</taxon>
        <taxon>Bacteroidota</taxon>
        <taxon>Sphingobacteriia</taxon>
        <taxon>Sphingobacteriales</taxon>
        <taxon>Sphingobacteriaceae</taxon>
        <taxon>Pedobacter</taxon>
    </lineage>
</organism>
<dbReference type="CDD" id="cd00130">
    <property type="entry name" value="PAS"/>
    <property type="match status" value="1"/>
</dbReference>
<proteinExistence type="predicted"/>
<comment type="caution">
    <text evidence="2">The sequence shown here is derived from an EMBL/GenBank/DDBJ whole genome shotgun (WGS) entry which is preliminary data.</text>
</comment>
<evidence type="ECO:0000313" key="3">
    <source>
        <dbReference type="Proteomes" id="UP000274046"/>
    </source>
</evidence>